<reference evidence="6 7" key="1">
    <citation type="submission" date="2017-02" db="EMBL/GenBank/DDBJ databases">
        <authorList>
            <person name="Peterson S.W."/>
        </authorList>
    </citation>
    <scope>NUCLEOTIDE SEQUENCE [LARGE SCALE GENOMIC DNA]</scope>
    <source>
        <strain evidence="6 7">3F5N</strain>
    </source>
</reference>
<feature type="transmembrane region" description="Helical" evidence="5">
    <location>
        <begin position="88"/>
        <end position="104"/>
    </location>
</feature>
<feature type="transmembrane region" description="Helical" evidence="5">
    <location>
        <begin position="60"/>
        <end position="82"/>
    </location>
</feature>
<proteinExistence type="predicted"/>
<comment type="subcellular location">
    <subcellularLocation>
        <location evidence="1">Membrane</location>
        <topology evidence="1">Multi-pass membrane protein</topology>
    </subcellularLocation>
</comment>
<evidence type="ECO:0008006" key="8">
    <source>
        <dbReference type="Google" id="ProtNLM"/>
    </source>
</evidence>
<name>A0A1R4GP48_BREDI</name>
<evidence type="ECO:0000256" key="5">
    <source>
        <dbReference type="SAM" id="Phobius"/>
    </source>
</evidence>
<keyword evidence="3 5" id="KW-1133">Transmembrane helix</keyword>
<evidence type="ECO:0000313" key="7">
    <source>
        <dbReference type="Proteomes" id="UP000195766"/>
    </source>
</evidence>
<dbReference type="AlphaFoldDB" id="A0A1R4GP48"/>
<evidence type="ECO:0000256" key="3">
    <source>
        <dbReference type="ARBA" id="ARBA00022989"/>
    </source>
</evidence>
<keyword evidence="2 5" id="KW-0812">Transmembrane</keyword>
<evidence type="ECO:0000256" key="4">
    <source>
        <dbReference type="ARBA" id="ARBA00023136"/>
    </source>
</evidence>
<keyword evidence="4 5" id="KW-0472">Membrane</keyword>
<dbReference type="Pfam" id="PF13564">
    <property type="entry name" value="DoxX_2"/>
    <property type="match status" value="1"/>
</dbReference>
<feature type="transmembrane region" description="Helical" evidence="5">
    <location>
        <begin position="32"/>
        <end position="53"/>
    </location>
</feature>
<evidence type="ECO:0000313" key="6">
    <source>
        <dbReference type="EMBL" id="SJM69946.1"/>
    </source>
</evidence>
<accession>A0A1R4GP48</accession>
<evidence type="ECO:0000256" key="1">
    <source>
        <dbReference type="ARBA" id="ARBA00004141"/>
    </source>
</evidence>
<gene>
    <name evidence="6" type="ORF">FM111_14470</name>
</gene>
<dbReference type="EMBL" id="FUIE01000083">
    <property type="protein sequence ID" value="SJM69946.1"/>
    <property type="molecule type" value="Genomic_DNA"/>
</dbReference>
<dbReference type="Proteomes" id="UP000195766">
    <property type="component" value="Unassembled WGS sequence"/>
</dbReference>
<protein>
    <recommendedName>
        <fullName evidence="8">DoxX family protein</fullName>
    </recommendedName>
</protein>
<sequence length="112" mass="12216">MFFLAAGYAKLTEPMNMLVILLSWPAHASLEMVRALGAAEVLLAISVLAPLFSRSLGRPVLVLAAMVMLALETAMLVIHVVYFEWGHVATNLALILITTTVFMQRTRETSTG</sequence>
<dbReference type="GO" id="GO:0016020">
    <property type="term" value="C:membrane"/>
    <property type="evidence" value="ECO:0007669"/>
    <property type="project" value="UniProtKB-SubCell"/>
</dbReference>
<evidence type="ECO:0000256" key="2">
    <source>
        <dbReference type="ARBA" id="ARBA00022692"/>
    </source>
</evidence>
<organism evidence="6 7">
    <name type="scientific">Brevundimonas diminuta 3F5N</name>
    <dbReference type="NCBI Taxonomy" id="1255603"/>
    <lineage>
        <taxon>Bacteria</taxon>
        <taxon>Pseudomonadati</taxon>
        <taxon>Pseudomonadota</taxon>
        <taxon>Alphaproteobacteria</taxon>
        <taxon>Caulobacterales</taxon>
        <taxon>Caulobacteraceae</taxon>
        <taxon>Brevundimonas</taxon>
    </lineage>
</organism>
<dbReference type="InterPro" id="IPR032808">
    <property type="entry name" value="DoxX"/>
</dbReference>